<dbReference type="Pfam" id="PF03634">
    <property type="entry name" value="TCP"/>
    <property type="match status" value="1"/>
</dbReference>
<name>A0AAD2E2A5_9LAMI</name>
<protein>
    <recommendedName>
        <fullName evidence="7">TCP domain-containing protein</fullName>
    </recommendedName>
</protein>
<organism evidence="8 9">
    <name type="scientific">Fraxinus pennsylvanica</name>
    <dbReference type="NCBI Taxonomy" id="56036"/>
    <lineage>
        <taxon>Eukaryota</taxon>
        <taxon>Viridiplantae</taxon>
        <taxon>Streptophyta</taxon>
        <taxon>Embryophyta</taxon>
        <taxon>Tracheophyta</taxon>
        <taxon>Spermatophyta</taxon>
        <taxon>Magnoliopsida</taxon>
        <taxon>eudicotyledons</taxon>
        <taxon>Gunneridae</taxon>
        <taxon>Pentapetalae</taxon>
        <taxon>asterids</taxon>
        <taxon>lamiids</taxon>
        <taxon>Lamiales</taxon>
        <taxon>Oleaceae</taxon>
        <taxon>Oleeae</taxon>
        <taxon>Fraxinus</taxon>
    </lineage>
</organism>
<dbReference type="EMBL" id="OU503047">
    <property type="protein sequence ID" value="CAI9773518.1"/>
    <property type="molecule type" value="Genomic_DNA"/>
</dbReference>
<dbReference type="GO" id="GO:0003700">
    <property type="term" value="F:DNA-binding transcription factor activity"/>
    <property type="evidence" value="ECO:0007669"/>
    <property type="project" value="InterPro"/>
</dbReference>
<dbReference type="AlphaFoldDB" id="A0AAD2E2A5"/>
<keyword evidence="3" id="KW-0238">DNA-binding</keyword>
<dbReference type="PANTHER" id="PTHR31072">
    <property type="entry name" value="TRANSCRIPTION FACTOR TCP4-RELATED"/>
    <property type="match status" value="1"/>
</dbReference>
<evidence type="ECO:0000259" key="7">
    <source>
        <dbReference type="PROSITE" id="PS51369"/>
    </source>
</evidence>
<evidence type="ECO:0000256" key="2">
    <source>
        <dbReference type="ARBA" id="ARBA00023015"/>
    </source>
</evidence>
<evidence type="ECO:0000256" key="6">
    <source>
        <dbReference type="SAM" id="MobiDB-lite"/>
    </source>
</evidence>
<keyword evidence="2" id="KW-0805">Transcription regulation</keyword>
<reference evidence="8" key="1">
    <citation type="submission" date="2023-05" db="EMBL/GenBank/DDBJ databases">
        <authorList>
            <person name="Huff M."/>
        </authorList>
    </citation>
    <scope>NUCLEOTIDE SEQUENCE</scope>
</reference>
<evidence type="ECO:0000313" key="9">
    <source>
        <dbReference type="Proteomes" id="UP000834106"/>
    </source>
</evidence>
<keyword evidence="5" id="KW-0539">Nucleus</keyword>
<dbReference type="PROSITE" id="PS51369">
    <property type="entry name" value="TCP"/>
    <property type="match status" value="1"/>
</dbReference>
<dbReference type="InterPro" id="IPR005333">
    <property type="entry name" value="Transcription_factor_TCP"/>
</dbReference>
<evidence type="ECO:0000256" key="5">
    <source>
        <dbReference type="ARBA" id="ARBA00023242"/>
    </source>
</evidence>
<evidence type="ECO:0000256" key="4">
    <source>
        <dbReference type="ARBA" id="ARBA00023163"/>
    </source>
</evidence>
<feature type="compositionally biased region" description="Polar residues" evidence="6">
    <location>
        <begin position="280"/>
        <end position="293"/>
    </location>
</feature>
<dbReference type="GO" id="GO:0005634">
    <property type="term" value="C:nucleus"/>
    <property type="evidence" value="ECO:0007669"/>
    <property type="project" value="UniProtKB-SubCell"/>
</dbReference>
<proteinExistence type="predicted"/>
<keyword evidence="4" id="KW-0804">Transcription</keyword>
<gene>
    <name evidence="8" type="ORF">FPE_LOCUS20948</name>
</gene>
<dbReference type="GO" id="GO:0043565">
    <property type="term" value="F:sequence-specific DNA binding"/>
    <property type="evidence" value="ECO:0007669"/>
    <property type="project" value="TreeGrafter"/>
</dbReference>
<evidence type="ECO:0000313" key="8">
    <source>
        <dbReference type="EMBL" id="CAI9773518.1"/>
    </source>
</evidence>
<dbReference type="Proteomes" id="UP000834106">
    <property type="component" value="Chromosome 12"/>
</dbReference>
<evidence type="ECO:0000256" key="3">
    <source>
        <dbReference type="ARBA" id="ARBA00023125"/>
    </source>
</evidence>
<dbReference type="InterPro" id="IPR017887">
    <property type="entry name" value="TF_TCP_subgr"/>
</dbReference>
<sequence>MLAAEWRPARESVSCKDSSTKSTQIAHGVEPNGVIGGNGTLGARYWKSKEVTLCPLVEKTGTTKFVPPKGPRDRLVRLAVHNAIQFYDVLDRLGYDRPSKAVDWLIKKAKASIDELAHLPAWYPTNGSAANVNFGQEEAQKQLEENQQHYTDGVDTNQELHASFLAPSVDFDDIADTINSFFPIAGTAEASSSAMHFQSFPTSDLLSRTSSHSQDLRLSLRSFQDPIVLHHHHNEQPHRYQSPSHHTEQVHVQAHVLFTETTPLPLGFDGNTGWSEHDQQPSWNTSRNASNGSGREAGFLFKLPPAAQSLGQNQFFSQMGPLQSSNAPSFRT</sequence>
<keyword evidence="9" id="KW-1185">Reference proteome</keyword>
<feature type="region of interest" description="Disordered" evidence="6">
    <location>
        <begin position="268"/>
        <end position="298"/>
    </location>
</feature>
<dbReference type="PANTHER" id="PTHR31072:SF276">
    <property type="entry name" value="SAP DOMAIN-CONTAINING PROTEIN"/>
    <property type="match status" value="1"/>
</dbReference>
<accession>A0AAD2E2A5</accession>
<comment type="subcellular location">
    <subcellularLocation>
        <location evidence="1">Nucleus</location>
    </subcellularLocation>
</comment>
<evidence type="ECO:0000256" key="1">
    <source>
        <dbReference type="ARBA" id="ARBA00004123"/>
    </source>
</evidence>
<feature type="domain" description="TCP" evidence="7">
    <location>
        <begin position="58"/>
        <end position="116"/>
    </location>
</feature>